<comment type="caution">
    <text evidence="2">The sequence shown here is derived from an EMBL/GenBank/DDBJ whole genome shotgun (WGS) entry which is preliminary data.</text>
</comment>
<evidence type="ECO:0000256" key="1">
    <source>
        <dbReference type="SAM" id="MobiDB-lite"/>
    </source>
</evidence>
<keyword evidence="3" id="KW-1185">Reference proteome</keyword>
<dbReference type="EMBL" id="CADEAL010001557">
    <property type="protein sequence ID" value="CAB1433411.1"/>
    <property type="molecule type" value="Genomic_DNA"/>
</dbReference>
<sequence length="121" mass="13318">MSGFTANLTGSTRSSQGHDVHITGTIPQSRSSSWSWDAAAVHEEEDSGSSVFQWFDWVYWDPALTDRTVGTFHSSASGNNLFICFAPCRCQEPLELHERVVGSISSVQQLQRGNPSKPDSE</sequence>
<feature type="compositionally biased region" description="Polar residues" evidence="1">
    <location>
        <begin position="1"/>
        <end position="15"/>
    </location>
</feature>
<gene>
    <name evidence="2" type="ORF">PLEPLA_LOCUS21501</name>
</gene>
<accession>A0A9N7YQ73</accession>
<proteinExistence type="predicted"/>
<feature type="region of interest" description="Disordered" evidence="1">
    <location>
        <begin position="1"/>
        <end position="34"/>
    </location>
</feature>
<evidence type="ECO:0000313" key="3">
    <source>
        <dbReference type="Proteomes" id="UP001153269"/>
    </source>
</evidence>
<reference evidence="2" key="1">
    <citation type="submission" date="2020-03" db="EMBL/GenBank/DDBJ databases">
        <authorList>
            <person name="Weist P."/>
        </authorList>
    </citation>
    <scope>NUCLEOTIDE SEQUENCE</scope>
</reference>
<evidence type="ECO:0000313" key="2">
    <source>
        <dbReference type="EMBL" id="CAB1433411.1"/>
    </source>
</evidence>
<dbReference type="Proteomes" id="UP001153269">
    <property type="component" value="Unassembled WGS sequence"/>
</dbReference>
<organism evidence="2 3">
    <name type="scientific">Pleuronectes platessa</name>
    <name type="common">European plaice</name>
    <dbReference type="NCBI Taxonomy" id="8262"/>
    <lineage>
        <taxon>Eukaryota</taxon>
        <taxon>Metazoa</taxon>
        <taxon>Chordata</taxon>
        <taxon>Craniata</taxon>
        <taxon>Vertebrata</taxon>
        <taxon>Euteleostomi</taxon>
        <taxon>Actinopterygii</taxon>
        <taxon>Neopterygii</taxon>
        <taxon>Teleostei</taxon>
        <taxon>Neoteleostei</taxon>
        <taxon>Acanthomorphata</taxon>
        <taxon>Carangaria</taxon>
        <taxon>Pleuronectiformes</taxon>
        <taxon>Pleuronectoidei</taxon>
        <taxon>Pleuronectidae</taxon>
        <taxon>Pleuronectes</taxon>
    </lineage>
</organism>
<protein>
    <submittedName>
        <fullName evidence="2">Uncharacterized protein</fullName>
    </submittedName>
</protein>
<dbReference type="AlphaFoldDB" id="A0A9N7YQ73"/>
<name>A0A9N7YQ73_PLEPL</name>